<evidence type="ECO:0000313" key="1">
    <source>
        <dbReference type="EMBL" id="KPH74621.1"/>
    </source>
</evidence>
<comment type="caution">
    <text evidence="1">The sequence shown here is derived from an EMBL/GenBank/DDBJ whole genome shotgun (WGS) entry which is preliminary data.</text>
</comment>
<sequence>MKMSFDHQLKTKSYYQTYMQENDEKQALLILGEKYVAERQKEVFDLSEIRFAQGEVYYLNKDYEAAIFKWENVSGELLPWARKKYSRCSFAIRFFSYCRRIL</sequence>
<protein>
    <submittedName>
        <fullName evidence="1">Uncharacterized protein</fullName>
    </submittedName>
</protein>
<keyword evidence="2" id="KW-1185">Reference proteome</keyword>
<reference evidence="1 2" key="1">
    <citation type="submission" date="2015-07" db="EMBL/GenBank/DDBJ databases">
        <title>High-quality draft genome sequence of Oceanobacillus caeni HM6, a bacillus isolated from a human feces.</title>
        <authorList>
            <person name="Kumar J."/>
            <person name="Verma M.K."/>
            <person name="Pandey R."/>
            <person name="Bhambi M."/>
            <person name="Chauhan N."/>
        </authorList>
    </citation>
    <scope>NUCLEOTIDE SEQUENCE [LARGE SCALE GENOMIC DNA]</scope>
    <source>
        <strain evidence="1 2">HM6</strain>
    </source>
</reference>
<gene>
    <name evidence="1" type="ORF">AFL42_09780</name>
</gene>
<organism evidence="1 2">
    <name type="scientific">Oceanobacillus caeni</name>
    <dbReference type="NCBI Taxonomy" id="405946"/>
    <lineage>
        <taxon>Bacteria</taxon>
        <taxon>Bacillati</taxon>
        <taxon>Bacillota</taxon>
        <taxon>Bacilli</taxon>
        <taxon>Bacillales</taxon>
        <taxon>Bacillaceae</taxon>
        <taxon>Oceanobacillus</taxon>
    </lineage>
</organism>
<evidence type="ECO:0000313" key="2">
    <source>
        <dbReference type="Proteomes" id="UP000037854"/>
    </source>
</evidence>
<proteinExistence type="predicted"/>
<accession>A0ABR5MJ04</accession>
<dbReference type="EMBL" id="LGTK01000029">
    <property type="protein sequence ID" value="KPH74621.1"/>
    <property type="molecule type" value="Genomic_DNA"/>
</dbReference>
<name>A0ABR5MJ04_9BACI</name>
<dbReference type="Proteomes" id="UP000037854">
    <property type="component" value="Unassembled WGS sequence"/>
</dbReference>